<dbReference type="SMART" id="SM00710">
    <property type="entry name" value="PbH1"/>
    <property type="match status" value="6"/>
</dbReference>
<feature type="signal peptide" evidence="1">
    <location>
        <begin position="1"/>
        <end position="19"/>
    </location>
</feature>
<dbReference type="Gene3D" id="2.160.20.10">
    <property type="entry name" value="Single-stranded right-handed beta-helix, Pectin lyase-like"/>
    <property type="match status" value="1"/>
</dbReference>
<dbReference type="Pfam" id="PF13229">
    <property type="entry name" value="Beta_helix"/>
    <property type="match status" value="1"/>
</dbReference>
<dbReference type="InterPro" id="IPR039448">
    <property type="entry name" value="Beta_helix"/>
</dbReference>
<keyword evidence="4" id="KW-1185">Reference proteome</keyword>
<protein>
    <recommendedName>
        <fullName evidence="2">Right handed beta helix domain-containing protein</fullName>
    </recommendedName>
</protein>
<reference evidence="3 4" key="1">
    <citation type="submission" date="2019-02" db="EMBL/GenBank/DDBJ databases">
        <title>Deep-cultivation of Planctomycetes and their phenomic and genomic characterization uncovers novel biology.</title>
        <authorList>
            <person name="Wiegand S."/>
            <person name="Jogler M."/>
            <person name="Boedeker C."/>
            <person name="Pinto D."/>
            <person name="Vollmers J."/>
            <person name="Rivas-Marin E."/>
            <person name="Kohn T."/>
            <person name="Peeters S.H."/>
            <person name="Heuer A."/>
            <person name="Rast P."/>
            <person name="Oberbeckmann S."/>
            <person name="Bunk B."/>
            <person name="Jeske O."/>
            <person name="Meyerdierks A."/>
            <person name="Storesund J.E."/>
            <person name="Kallscheuer N."/>
            <person name="Luecker S."/>
            <person name="Lage O.M."/>
            <person name="Pohl T."/>
            <person name="Merkel B.J."/>
            <person name="Hornburger P."/>
            <person name="Mueller R.-W."/>
            <person name="Bruemmer F."/>
            <person name="Labrenz M."/>
            <person name="Spormann A.M."/>
            <person name="Op Den Camp H."/>
            <person name="Overmann J."/>
            <person name="Amann R."/>
            <person name="Jetten M.S.M."/>
            <person name="Mascher T."/>
            <person name="Medema M.H."/>
            <person name="Devos D.P."/>
            <person name="Kaster A.-K."/>
            <person name="Ovreas L."/>
            <person name="Rohde M."/>
            <person name="Galperin M.Y."/>
            <person name="Jogler C."/>
        </authorList>
    </citation>
    <scope>NUCLEOTIDE SEQUENCE [LARGE SCALE GENOMIC DNA]</scope>
    <source>
        <strain evidence="3 4">Poly51</strain>
    </source>
</reference>
<dbReference type="AlphaFoldDB" id="A0A5C6FAD0"/>
<feature type="domain" description="Right handed beta helix" evidence="2">
    <location>
        <begin position="131"/>
        <end position="312"/>
    </location>
</feature>
<feature type="chain" id="PRO_5022927449" description="Right handed beta helix domain-containing protein" evidence="1">
    <location>
        <begin position="20"/>
        <end position="398"/>
    </location>
</feature>
<organism evidence="3 4">
    <name type="scientific">Rubripirellula tenax</name>
    <dbReference type="NCBI Taxonomy" id="2528015"/>
    <lineage>
        <taxon>Bacteria</taxon>
        <taxon>Pseudomonadati</taxon>
        <taxon>Planctomycetota</taxon>
        <taxon>Planctomycetia</taxon>
        <taxon>Pirellulales</taxon>
        <taxon>Pirellulaceae</taxon>
        <taxon>Rubripirellula</taxon>
    </lineage>
</organism>
<evidence type="ECO:0000313" key="3">
    <source>
        <dbReference type="EMBL" id="TWU56549.1"/>
    </source>
</evidence>
<keyword evidence="1" id="KW-0732">Signal</keyword>
<accession>A0A5C6FAD0</accession>
<dbReference type="InterPro" id="IPR011050">
    <property type="entry name" value="Pectin_lyase_fold/virulence"/>
</dbReference>
<comment type="caution">
    <text evidence="3">The sequence shown here is derived from an EMBL/GenBank/DDBJ whole genome shotgun (WGS) entry which is preliminary data.</text>
</comment>
<proteinExistence type="predicted"/>
<dbReference type="InterPro" id="IPR006626">
    <property type="entry name" value="PbH1"/>
</dbReference>
<dbReference type="RefSeq" id="WP_186775496.1">
    <property type="nucleotide sequence ID" value="NZ_SJPW01000003.1"/>
</dbReference>
<evidence type="ECO:0000256" key="1">
    <source>
        <dbReference type="SAM" id="SignalP"/>
    </source>
</evidence>
<gene>
    <name evidence="3" type="ORF">Poly51_24600</name>
</gene>
<evidence type="ECO:0000313" key="4">
    <source>
        <dbReference type="Proteomes" id="UP000318288"/>
    </source>
</evidence>
<dbReference type="SUPFAM" id="SSF51126">
    <property type="entry name" value="Pectin lyase-like"/>
    <property type="match status" value="1"/>
</dbReference>
<dbReference type="EMBL" id="SJPW01000003">
    <property type="protein sequence ID" value="TWU56549.1"/>
    <property type="molecule type" value="Genomic_DNA"/>
</dbReference>
<dbReference type="InterPro" id="IPR012334">
    <property type="entry name" value="Pectin_lyas_fold"/>
</dbReference>
<dbReference type="Proteomes" id="UP000318288">
    <property type="component" value="Unassembled WGS sequence"/>
</dbReference>
<sequence precursor="true">MIKIPIPFALATAFSLAMATQNCLAARFYVGLGGSNSRTSSEAQNRSTPWQTIRHAVNQVGGGDEVVVLDGTYYEQVYINRSGYADGELVLRSENREGARVVGLISATDQSFLRIDGFDVSNYSSTGLTKGVSFTRCHHITVRDCRVRECWGGGISFDQSDWILAEWNITHNNAYNDPNQHSGISVYQPQYRGNDSRTYGITIRNNTSFANRNYVNNAALGRPSDGNGIVLDDFYNSQGGGNGVRYNRMSVVENNLCFDNGGNGVHCFRSQNIRVRNNTCVGNVGSFDFGGEVSVSESERVYVYNNILKANPGKRAALQYDSQNFWFGFNIIDGDVREVPYDPSNHYGDPGFRPGSFELEYYSPGFNTGIDAGDHFFLDVYGRSRFSGSINRGALETP</sequence>
<name>A0A5C6FAD0_9BACT</name>
<evidence type="ECO:0000259" key="2">
    <source>
        <dbReference type="Pfam" id="PF13229"/>
    </source>
</evidence>